<dbReference type="PROSITE" id="PS50801">
    <property type="entry name" value="STAS"/>
    <property type="match status" value="1"/>
</dbReference>
<accession>A0ABX7S8T1</accession>
<evidence type="ECO:0000313" key="5">
    <source>
        <dbReference type="Proteomes" id="UP000671862"/>
    </source>
</evidence>
<dbReference type="Pfam" id="PF01740">
    <property type="entry name" value="STAS"/>
    <property type="match status" value="1"/>
</dbReference>
<dbReference type="InterPro" id="IPR002645">
    <property type="entry name" value="STAS_dom"/>
</dbReference>
<dbReference type="PANTHER" id="PTHR33495:SF2">
    <property type="entry name" value="ANTI-SIGMA FACTOR ANTAGONIST TM_1081-RELATED"/>
    <property type="match status" value="1"/>
</dbReference>
<evidence type="ECO:0000259" key="3">
    <source>
        <dbReference type="PROSITE" id="PS50801"/>
    </source>
</evidence>
<dbReference type="Proteomes" id="UP000671862">
    <property type="component" value="Chromosome"/>
</dbReference>
<feature type="domain" description="STAS" evidence="3">
    <location>
        <begin position="1"/>
        <end position="107"/>
    </location>
</feature>
<dbReference type="Gene3D" id="3.30.750.24">
    <property type="entry name" value="STAS domain"/>
    <property type="match status" value="1"/>
</dbReference>
<dbReference type="InterPro" id="IPR036513">
    <property type="entry name" value="STAS_dom_sf"/>
</dbReference>
<dbReference type="PANTHER" id="PTHR33495">
    <property type="entry name" value="ANTI-SIGMA FACTOR ANTAGONIST TM_1081-RELATED-RELATED"/>
    <property type="match status" value="1"/>
</dbReference>
<gene>
    <name evidence="4" type="ORF">JYK00_01400</name>
</gene>
<evidence type="ECO:0000256" key="1">
    <source>
        <dbReference type="ARBA" id="ARBA00009013"/>
    </source>
</evidence>
<name>A0ABX7S8T1_9BACT</name>
<comment type="similarity">
    <text evidence="1 2">Belongs to the anti-sigma-factor antagonist family.</text>
</comment>
<dbReference type="NCBIfam" id="TIGR00377">
    <property type="entry name" value="ant_ant_sig"/>
    <property type="match status" value="1"/>
</dbReference>
<evidence type="ECO:0000313" key="4">
    <source>
        <dbReference type="EMBL" id="QTA38225.1"/>
    </source>
</evidence>
<dbReference type="EMBL" id="CP071446">
    <property type="protein sequence ID" value="QTA38225.1"/>
    <property type="molecule type" value="Genomic_DNA"/>
</dbReference>
<protein>
    <recommendedName>
        <fullName evidence="2">Anti-sigma factor antagonist</fullName>
    </recommendedName>
</protein>
<keyword evidence="5" id="KW-1185">Reference proteome</keyword>
<sequence>MYTLSEIDGVSIIKLKGELSFSNASSLRAWVNDALISKGKTKIIFDFTGVSRVDSFALGIFLSIYKNTDGNIAIFGVNDMVLRIISLTSLDRIIKIYPTLSKALEVFKE</sequence>
<dbReference type="RefSeq" id="WP_207566945.1">
    <property type="nucleotide sequence ID" value="NZ_CP071446.1"/>
</dbReference>
<dbReference type="InterPro" id="IPR003658">
    <property type="entry name" value="Anti-sigma_ant"/>
</dbReference>
<organism evidence="4 5">
    <name type="scientific">Thermosipho ferrireducens</name>
    <dbReference type="NCBI Taxonomy" id="2571116"/>
    <lineage>
        <taxon>Bacteria</taxon>
        <taxon>Thermotogati</taxon>
        <taxon>Thermotogota</taxon>
        <taxon>Thermotogae</taxon>
        <taxon>Thermotogales</taxon>
        <taxon>Fervidobacteriaceae</taxon>
        <taxon>Thermosipho</taxon>
    </lineage>
</organism>
<reference evidence="4 5" key="1">
    <citation type="submission" date="2021-03" db="EMBL/GenBank/DDBJ databases">
        <title>Thermosipho ferrireducens sp.nov., an anaerobic thermophilic iron-reducing bacterium isolated from a deep-sea hydrothermal sulfide deposits.</title>
        <authorList>
            <person name="Zeng X."/>
            <person name="Chen Y."/>
            <person name="Shao Z."/>
        </authorList>
    </citation>
    <scope>NUCLEOTIDE SEQUENCE [LARGE SCALE GENOMIC DNA]</scope>
    <source>
        <strain evidence="4 5">JL129W03</strain>
    </source>
</reference>
<evidence type="ECO:0000256" key="2">
    <source>
        <dbReference type="RuleBase" id="RU003749"/>
    </source>
</evidence>
<dbReference type="SUPFAM" id="SSF52091">
    <property type="entry name" value="SpoIIaa-like"/>
    <property type="match status" value="1"/>
</dbReference>
<dbReference type="CDD" id="cd07043">
    <property type="entry name" value="STAS_anti-anti-sigma_factors"/>
    <property type="match status" value="1"/>
</dbReference>
<proteinExistence type="inferred from homology"/>